<comment type="caution">
    <text evidence="1">The sequence shown here is derived from an EMBL/GenBank/DDBJ whole genome shotgun (WGS) entry which is preliminary data.</text>
</comment>
<dbReference type="EMBL" id="LQXD01000107">
    <property type="protein sequence ID" value="OIJ15349.1"/>
    <property type="molecule type" value="Genomic_DNA"/>
</dbReference>
<sequence length="138" mass="15452">MYLSKTNLIFFENPPPFLPSACIYIVKVKKRKMDGGLEMEATLLELLTSEKYTKVIKTGNCNDAKIVDILKDETLELFDSVVPSTNAVVDYEDVYLVIPSDSGNCFSGESLTIEINPVLLHCHNANDFKVFKLSARVN</sequence>
<evidence type="ECO:0000313" key="1">
    <source>
        <dbReference type="EMBL" id="OIJ15349.1"/>
    </source>
</evidence>
<accession>A0A1S2LS44</accession>
<gene>
    <name evidence="1" type="ORF">AWH56_11600</name>
</gene>
<proteinExistence type="predicted"/>
<reference evidence="1" key="1">
    <citation type="submission" date="2016-10" db="EMBL/GenBank/DDBJ databases">
        <title>Draft genome sequences of four alkaliphilic bacteria belonging to the Anaerobacillus genus.</title>
        <authorList>
            <person name="Bassil N.M."/>
            <person name="Lloyd J.R."/>
        </authorList>
    </citation>
    <scope>NUCLEOTIDE SEQUENCE [LARGE SCALE GENOMIC DNA]</scope>
    <source>
        <strain evidence="1">NB2006</strain>
    </source>
</reference>
<dbReference type="AlphaFoldDB" id="A0A1S2LS44"/>
<protein>
    <submittedName>
        <fullName evidence="1">Uncharacterized protein</fullName>
    </submittedName>
</protein>
<name>A0A1S2LS44_9BACI</name>
<organism evidence="1">
    <name type="scientific">Anaerobacillus isosaccharinicus</name>
    <dbReference type="NCBI Taxonomy" id="1532552"/>
    <lineage>
        <taxon>Bacteria</taxon>
        <taxon>Bacillati</taxon>
        <taxon>Bacillota</taxon>
        <taxon>Bacilli</taxon>
        <taxon>Bacillales</taxon>
        <taxon>Bacillaceae</taxon>
        <taxon>Anaerobacillus</taxon>
    </lineage>
</organism>